<dbReference type="Proteomes" id="UP000193642">
    <property type="component" value="Unassembled WGS sequence"/>
</dbReference>
<proteinExistence type="predicted"/>
<keyword evidence="4" id="KW-1185">Reference proteome</keyword>
<keyword evidence="2" id="KW-1133">Transmembrane helix</keyword>
<evidence type="ECO:0000256" key="2">
    <source>
        <dbReference type="SAM" id="Phobius"/>
    </source>
</evidence>
<feature type="transmembrane region" description="Helical" evidence="2">
    <location>
        <begin position="24"/>
        <end position="42"/>
    </location>
</feature>
<name>A0A1Y2C8Z5_9FUNG</name>
<protein>
    <submittedName>
        <fullName evidence="3">Uncharacterized protein</fullName>
    </submittedName>
</protein>
<sequence length="391" mass="43861">MSFSYVSTEKTCQGFGIALNLTSHLFLVSFDVFVLFVTFYVANKDKIVYRLSCLVLLNRLVWAVADIILSSASWDSEAFSCNYNQYEITGLGYNCSDLICDFYATATVLWITSKRFSSSSQLVRSILEKNVSRSIVIIAQASFLMYASVAWTDQYALAMAWNMQTYILARCVNYDLLFTVDPDKWQTVGTVAKKLTQSLKRSMSQSRVPQNIIDDEVKQAWTEIASRKNSFDPSSRLISQDTPDLFLSNDRIGRLDKSTNQSQYSIASHCNHHSMPRTLGITDNRSTGGKSLSIDLDPAAEHIRRSSPNPTLRRPSALSVKLPSEGQKTSFKNNDNSSILISSESVNLVTAIQPRRSKPKDRRASFQITSVSVEHSATTHNNSLTPMWSNE</sequence>
<dbReference type="OrthoDB" id="2110075at2759"/>
<comment type="caution">
    <text evidence="3">The sequence shown here is derived from an EMBL/GenBank/DDBJ whole genome shotgun (WGS) entry which is preliminary data.</text>
</comment>
<organism evidence="3 4">
    <name type="scientific">Rhizoclosmatium globosum</name>
    <dbReference type="NCBI Taxonomy" id="329046"/>
    <lineage>
        <taxon>Eukaryota</taxon>
        <taxon>Fungi</taxon>
        <taxon>Fungi incertae sedis</taxon>
        <taxon>Chytridiomycota</taxon>
        <taxon>Chytridiomycota incertae sedis</taxon>
        <taxon>Chytridiomycetes</taxon>
        <taxon>Chytridiales</taxon>
        <taxon>Chytriomycetaceae</taxon>
        <taxon>Rhizoclosmatium</taxon>
    </lineage>
</organism>
<feature type="region of interest" description="Disordered" evidence="1">
    <location>
        <begin position="303"/>
        <end position="336"/>
    </location>
</feature>
<evidence type="ECO:0000256" key="1">
    <source>
        <dbReference type="SAM" id="MobiDB-lite"/>
    </source>
</evidence>
<evidence type="ECO:0000313" key="4">
    <source>
        <dbReference type="Proteomes" id="UP000193642"/>
    </source>
</evidence>
<evidence type="ECO:0000313" key="3">
    <source>
        <dbReference type="EMBL" id="ORY43499.1"/>
    </source>
</evidence>
<keyword evidence="2" id="KW-0812">Transmembrane</keyword>
<gene>
    <name evidence="3" type="ORF">BCR33DRAFT_766670</name>
</gene>
<accession>A0A1Y2C8Z5</accession>
<reference evidence="3 4" key="1">
    <citation type="submission" date="2016-07" db="EMBL/GenBank/DDBJ databases">
        <title>Pervasive Adenine N6-methylation of Active Genes in Fungi.</title>
        <authorList>
            <consortium name="DOE Joint Genome Institute"/>
            <person name="Mondo S.J."/>
            <person name="Dannebaum R.O."/>
            <person name="Kuo R.C."/>
            <person name="Labutti K."/>
            <person name="Haridas S."/>
            <person name="Kuo A."/>
            <person name="Salamov A."/>
            <person name="Ahrendt S.R."/>
            <person name="Lipzen A."/>
            <person name="Sullivan W."/>
            <person name="Andreopoulos W.B."/>
            <person name="Clum A."/>
            <person name="Lindquist E."/>
            <person name="Daum C."/>
            <person name="Ramamoorthy G.K."/>
            <person name="Gryganskyi A."/>
            <person name="Culley D."/>
            <person name="Magnuson J.K."/>
            <person name="James T.Y."/>
            <person name="O'Malley M.A."/>
            <person name="Stajich J.E."/>
            <person name="Spatafora J.W."/>
            <person name="Visel A."/>
            <person name="Grigoriev I.V."/>
        </authorList>
    </citation>
    <scope>NUCLEOTIDE SEQUENCE [LARGE SCALE GENOMIC DNA]</scope>
    <source>
        <strain evidence="3 4">JEL800</strain>
    </source>
</reference>
<keyword evidence="2" id="KW-0472">Membrane</keyword>
<dbReference type="AlphaFoldDB" id="A0A1Y2C8Z5"/>
<feature type="compositionally biased region" description="Polar residues" evidence="1">
    <location>
        <begin position="326"/>
        <end position="336"/>
    </location>
</feature>
<dbReference type="EMBL" id="MCGO01000025">
    <property type="protein sequence ID" value="ORY43499.1"/>
    <property type="molecule type" value="Genomic_DNA"/>
</dbReference>